<dbReference type="InterPro" id="IPR008939">
    <property type="entry name" value="Lytic_TGlycosylase_superhlx_U"/>
</dbReference>
<dbReference type="PANTHER" id="PTHR37423">
    <property type="entry name" value="SOLUBLE LYTIC MUREIN TRANSGLYCOSYLASE-RELATED"/>
    <property type="match status" value="1"/>
</dbReference>
<evidence type="ECO:0000256" key="2">
    <source>
        <dbReference type="ARBA" id="ARBA00009387"/>
    </source>
</evidence>
<dbReference type="Gene3D" id="1.10.530.10">
    <property type="match status" value="1"/>
</dbReference>
<dbReference type="OrthoDB" id="9815002at2"/>
<evidence type="ECO:0000256" key="1">
    <source>
        <dbReference type="ARBA" id="ARBA00007734"/>
    </source>
</evidence>
<dbReference type="SUPFAM" id="SSF53955">
    <property type="entry name" value="Lysozyme-like"/>
    <property type="match status" value="1"/>
</dbReference>
<evidence type="ECO:0000256" key="3">
    <source>
        <dbReference type="ARBA" id="ARBA00022729"/>
    </source>
</evidence>
<dbReference type="Gene3D" id="1.25.20.10">
    <property type="entry name" value="Bacterial muramidases"/>
    <property type="match status" value="1"/>
</dbReference>
<dbReference type="EMBL" id="CP002850">
    <property type="protein sequence ID" value="AEH62412.1"/>
    <property type="molecule type" value="Genomic_DNA"/>
</dbReference>
<dbReference type="CDD" id="cd13401">
    <property type="entry name" value="Slt70-like"/>
    <property type="match status" value="1"/>
</dbReference>
<dbReference type="AlphaFoldDB" id="A0A0H3G0V9"/>
<evidence type="ECO:0000313" key="5">
    <source>
        <dbReference type="EMBL" id="AEH62412.1"/>
    </source>
</evidence>
<dbReference type="GO" id="GO:0042597">
    <property type="term" value="C:periplasmic space"/>
    <property type="evidence" value="ECO:0007669"/>
    <property type="project" value="InterPro"/>
</dbReference>
<dbReference type="Pfam" id="PF01464">
    <property type="entry name" value="SLT"/>
    <property type="match status" value="1"/>
</dbReference>
<comment type="similarity">
    <text evidence="1">Belongs to the transglycosylase Slt family.</text>
</comment>
<dbReference type="KEGG" id="zmm:Zmob_0567"/>
<dbReference type="Proteomes" id="UP000001494">
    <property type="component" value="Chromosome"/>
</dbReference>
<reference evidence="5 6" key="1">
    <citation type="journal article" date="2011" name="J. Bacteriol.">
        <title>Genome sequence of the ethanol-producing Zymomonas mobilis subsp. mobilis lectotype strain ATCC 10988.</title>
        <authorList>
            <person name="Pappas K.M."/>
            <person name="Kouvelis V.N."/>
            <person name="Saunders E."/>
            <person name="Brettin T.S."/>
            <person name="Bruce D."/>
            <person name="Detter C."/>
            <person name="Balakireva M."/>
            <person name="Han C.S."/>
            <person name="Savvakis G."/>
            <person name="Kyrpides N.C."/>
            <person name="Typas M.A."/>
        </authorList>
    </citation>
    <scope>NUCLEOTIDE SEQUENCE [LARGE SCALE GENOMIC DNA]</scope>
    <source>
        <strain evidence="6">ATCC 10988 / DSM 424 / CCUG 17860 / LMG 404 / NCIMB 8938 / NRRL B-806 / ZM1</strain>
    </source>
</reference>
<keyword evidence="3" id="KW-0732">Signal</keyword>
<dbReference type="InterPro" id="IPR023346">
    <property type="entry name" value="Lysozyme-like_dom_sf"/>
</dbReference>
<name>A0A0H3G0V9_ZYMMA</name>
<dbReference type="GO" id="GO:0004553">
    <property type="term" value="F:hydrolase activity, hydrolyzing O-glycosyl compounds"/>
    <property type="evidence" value="ECO:0007669"/>
    <property type="project" value="InterPro"/>
</dbReference>
<gene>
    <name evidence="5" type="ordered locus">Zmob_0567</name>
</gene>
<comment type="similarity">
    <text evidence="2">Belongs to the virb1 family.</text>
</comment>
<dbReference type="InterPro" id="IPR008258">
    <property type="entry name" value="Transglycosylase_SLT_dom_1"/>
</dbReference>
<dbReference type="SUPFAM" id="SSF48435">
    <property type="entry name" value="Bacterial muramidases"/>
    <property type="match status" value="1"/>
</dbReference>
<feature type="domain" description="Transglycosylase SLT" evidence="4">
    <location>
        <begin position="530"/>
        <end position="629"/>
    </location>
</feature>
<organism evidence="5 6">
    <name type="scientific">Zymomonas mobilis subsp. mobilis (strain ATCC 10988 / DSM 424 / LMG 404 / NCIMB 8938 / NRRL B-806 / ZM1)</name>
    <dbReference type="NCBI Taxonomy" id="555217"/>
    <lineage>
        <taxon>Bacteria</taxon>
        <taxon>Pseudomonadati</taxon>
        <taxon>Pseudomonadota</taxon>
        <taxon>Alphaproteobacteria</taxon>
        <taxon>Sphingomonadales</taxon>
        <taxon>Zymomonadaceae</taxon>
        <taxon>Zymomonas</taxon>
    </lineage>
</organism>
<dbReference type="HOGENOM" id="CLU_015184_0_1_5"/>
<protein>
    <submittedName>
        <fullName evidence="5">Lytic transglycosylase catalytic</fullName>
    </submittedName>
</protein>
<sequence>MKLSHIVKTMAHNQNLLSSDKDVKPRLSRQPKQRRQFLKLCASIIPAGLFLSGQSYGQRNSIAIVNQPAETDSKIAKWQLLRSGTSLSFQDYASFLIENPHWPAENILRKAAEKNLADALTAIGEKPQQALRFFQLYPPVSNNGRAAYALILDQYNQQAEAITQAKAAWTEGYLSPDIENKLFARFNNSFTAQEQALREDRLLFGHNIEAARLQLNRVSEDQKPVFEARIALQTGAPEAEALVSALGADADNNPGFLADHAQYLRSKARPFDARSLLAAPRQWKQAPSDAGEWLNLLLTFARATANDKQYAQTLAIVRQVYSLYPDSRKVKEQSFTIRDRYTDLLFLGGRTALKYLNQPKEALGFFSNYAAASKSPQSRSRGYYWAGRSALAMRDDTLARRYFAAAGQSPDQFYGQLSLELLGQSVPIPPYGAALPDSSQQNIFYSSSLVQATIRLGQQQNWRDQSLFLRALANSLTRPEEYALAIDLSQRIGRQDLAVMACRSMRNSDLITYNRSGYPSYSLPNESEPSWVMVHALSRQESQFDRHAKSSVGALGLMQLMPKTAKDQSQKLGLAYDPARLVNDPAFNLTLGASFYERMRSYYQGSHLLAVAAYNSGPGNVNRYLSSYGDPRMPHADVVDWIEDFPLDETRNYIQRVLENAVVYSRIDPDTNRSRVGGQALSDYLGGMDHIGPTLSR</sequence>
<evidence type="ECO:0000259" key="4">
    <source>
        <dbReference type="Pfam" id="PF01464"/>
    </source>
</evidence>
<proteinExistence type="inferred from homology"/>
<dbReference type="PANTHER" id="PTHR37423:SF2">
    <property type="entry name" value="MEMBRANE-BOUND LYTIC MUREIN TRANSGLYCOSYLASE C"/>
    <property type="match status" value="1"/>
</dbReference>
<evidence type="ECO:0000313" key="6">
    <source>
        <dbReference type="Proteomes" id="UP000001494"/>
    </source>
</evidence>
<accession>A0A0H3G0V9</accession>
<dbReference type="eggNOG" id="COG0741">
    <property type="taxonomic scope" value="Bacteria"/>
</dbReference>